<dbReference type="PANTHER" id="PTHR43155">
    <property type="entry name" value="CYCLIC DI-GMP PHOSPHODIESTERASE PA4108-RELATED"/>
    <property type="match status" value="1"/>
</dbReference>
<dbReference type="PROSITE" id="PS51832">
    <property type="entry name" value="HD_GYP"/>
    <property type="match status" value="1"/>
</dbReference>
<dbReference type="InterPro" id="IPR003607">
    <property type="entry name" value="HD/PDEase_dom"/>
</dbReference>
<dbReference type="Gene3D" id="1.10.3210.10">
    <property type="entry name" value="Hypothetical protein af1432"/>
    <property type="match status" value="2"/>
</dbReference>
<dbReference type="InterPro" id="IPR037522">
    <property type="entry name" value="HD_GYP_dom"/>
</dbReference>
<protein>
    <recommendedName>
        <fullName evidence="1">HD-GYP domain-containing protein</fullName>
    </recommendedName>
</protein>
<evidence type="ECO:0000313" key="3">
    <source>
        <dbReference type="Proteomes" id="UP000094056"/>
    </source>
</evidence>
<dbReference type="Pfam" id="PF13487">
    <property type="entry name" value="HD_5"/>
    <property type="match status" value="1"/>
</dbReference>
<gene>
    <name evidence="2" type="ORF">SCARUB_02410</name>
</gene>
<dbReference type="AlphaFoldDB" id="A0A1E3XA09"/>
<dbReference type="EMBL" id="MAYW01000061">
    <property type="protein sequence ID" value="ODS32466.1"/>
    <property type="molecule type" value="Genomic_DNA"/>
</dbReference>
<dbReference type="SMART" id="SM00471">
    <property type="entry name" value="HDc"/>
    <property type="match status" value="1"/>
</dbReference>
<evidence type="ECO:0000259" key="1">
    <source>
        <dbReference type="PROSITE" id="PS51832"/>
    </source>
</evidence>
<dbReference type="Proteomes" id="UP000094056">
    <property type="component" value="Unassembled WGS sequence"/>
</dbReference>
<dbReference type="SUPFAM" id="SSF109604">
    <property type="entry name" value="HD-domain/PDEase-like"/>
    <property type="match status" value="1"/>
</dbReference>
<sequence length="433" mass="49668">MNNNKYVTISTEDLIVNTILNFDIFIKSKDQTILFRKKDHPFTAETLSKLVEHKIQSLLISEDEVVEFEKYYHNVRQNTITSLTKKGFSPPVFDQPENVKKYYNSHFNYYPIEKATLIPDSTVSFSVYKKTLIDVELYFGPENQNGKSNIVPADIQETSFPIVISNTDISLYRKYLQDTTKEYFKQNYVSPELQCSVIRENSKLIIKEVLEDPRNGENIEKSRDLVETLANTILDNKDNFCNLLKITSHDYYTYMHSLNVCTLSIGIGEIILKLERPVLNEMGLGALLHDIGKCTIDPRIINKPGRLTPEEFKSMQNHVLAAKGILSAKNGSIPQRSLFPILQHHERISGNGYPYKKKGDQIHLFGRVAAIVDFYDALTTDRPYKKAYSPFETLQLLTNAQEDFDQSLVKAFIIMLGKQAKAQEQKAMTIQQL</sequence>
<comment type="caution">
    <text evidence="2">The sequence shown here is derived from an EMBL/GenBank/DDBJ whole genome shotgun (WGS) entry which is preliminary data.</text>
</comment>
<accession>A0A1E3XA09</accession>
<reference evidence="2 3" key="1">
    <citation type="submission" date="2016-07" db="EMBL/GenBank/DDBJ databases">
        <title>Draft genome of Scalindua rubra, obtained from a brine-seawater interface in the Red Sea, sheds light on salt adaptation in anammox bacteria.</title>
        <authorList>
            <person name="Speth D.R."/>
            <person name="Lagkouvardos I."/>
            <person name="Wang Y."/>
            <person name="Qian P.-Y."/>
            <person name="Dutilh B.E."/>
            <person name="Jetten M.S."/>
        </authorList>
    </citation>
    <scope>NUCLEOTIDE SEQUENCE [LARGE SCALE GENOMIC DNA]</scope>
    <source>
        <strain evidence="2">BSI-1</strain>
    </source>
</reference>
<organism evidence="2 3">
    <name type="scientific">Candidatus Scalindua rubra</name>
    <dbReference type="NCBI Taxonomy" id="1872076"/>
    <lineage>
        <taxon>Bacteria</taxon>
        <taxon>Pseudomonadati</taxon>
        <taxon>Planctomycetota</taxon>
        <taxon>Candidatus Brocadiia</taxon>
        <taxon>Candidatus Brocadiales</taxon>
        <taxon>Candidatus Scalinduaceae</taxon>
        <taxon>Candidatus Scalindua</taxon>
    </lineage>
</organism>
<proteinExistence type="predicted"/>
<evidence type="ECO:0000313" key="2">
    <source>
        <dbReference type="EMBL" id="ODS32466.1"/>
    </source>
</evidence>
<dbReference type="PANTHER" id="PTHR43155:SF2">
    <property type="entry name" value="CYCLIC DI-GMP PHOSPHODIESTERASE PA4108"/>
    <property type="match status" value="1"/>
</dbReference>
<dbReference type="CDD" id="cd00077">
    <property type="entry name" value="HDc"/>
    <property type="match status" value="1"/>
</dbReference>
<name>A0A1E3XA09_9BACT</name>
<feature type="domain" description="HD-GYP" evidence="1">
    <location>
        <begin position="219"/>
        <end position="428"/>
    </location>
</feature>